<protein>
    <recommendedName>
        <fullName evidence="1">Thioester reductase (TE) domain-containing protein</fullName>
    </recommendedName>
</protein>
<sequence length="187" mass="20558">MTGATGSLGAHLVKELLGRPDVETVICLNRLSRGSGPEQRQHKSMEEKGLKLELSDQSAKLRIIETDTSKPRLGLTASSVEAQFVAMRDLIDLARDAADVSHTIITFQFISSIAVVGHYPLWSHNRNVPEDRVGIDSILSNGYGDAKYVCERMLDATLHKYPGHFRTMSVRLGQVAGDTPYCPPRAN</sequence>
<dbReference type="STRING" id="1450537.A0A395I639"/>
<dbReference type="RefSeq" id="XP_025554876.1">
    <property type="nucleotide sequence ID" value="XM_025696691.1"/>
</dbReference>
<gene>
    <name evidence="2" type="ORF">BO97DRAFT_420972</name>
</gene>
<evidence type="ECO:0000313" key="3">
    <source>
        <dbReference type="Proteomes" id="UP000248961"/>
    </source>
</evidence>
<name>A0A395I639_ASPHC</name>
<reference evidence="2 3" key="1">
    <citation type="submission" date="2018-02" db="EMBL/GenBank/DDBJ databases">
        <title>The genomes of Aspergillus section Nigri reveals drivers in fungal speciation.</title>
        <authorList>
            <consortium name="DOE Joint Genome Institute"/>
            <person name="Vesth T.C."/>
            <person name="Nybo J."/>
            <person name="Theobald S."/>
            <person name="Brandl J."/>
            <person name="Frisvad J.C."/>
            <person name="Nielsen K.F."/>
            <person name="Lyhne E.K."/>
            <person name="Kogle M.E."/>
            <person name="Kuo A."/>
            <person name="Riley R."/>
            <person name="Clum A."/>
            <person name="Nolan M."/>
            <person name="Lipzen A."/>
            <person name="Salamov A."/>
            <person name="Henrissat B."/>
            <person name="Wiebenga A."/>
            <person name="De vries R.P."/>
            <person name="Grigoriev I.V."/>
            <person name="Mortensen U.H."/>
            <person name="Andersen M.R."/>
            <person name="Baker S.E."/>
        </authorList>
    </citation>
    <scope>NUCLEOTIDE SEQUENCE [LARGE SCALE GENOMIC DNA]</scope>
    <source>
        <strain evidence="2 3">CBS 101889</strain>
    </source>
</reference>
<dbReference type="InterPro" id="IPR036291">
    <property type="entry name" value="NAD(P)-bd_dom_sf"/>
</dbReference>
<dbReference type="Pfam" id="PF07993">
    <property type="entry name" value="NAD_binding_4"/>
    <property type="match status" value="1"/>
</dbReference>
<organism evidence="2 3">
    <name type="scientific">Aspergillus homomorphus (strain CBS 101889)</name>
    <dbReference type="NCBI Taxonomy" id="1450537"/>
    <lineage>
        <taxon>Eukaryota</taxon>
        <taxon>Fungi</taxon>
        <taxon>Dikarya</taxon>
        <taxon>Ascomycota</taxon>
        <taxon>Pezizomycotina</taxon>
        <taxon>Eurotiomycetes</taxon>
        <taxon>Eurotiomycetidae</taxon>
        <taxon>Eurotiales</taxon>
        <taxon>Aspergillaceae</taxon>
        <taxon>Aspergillus</taxon>
        <taxon>Aspergillus subgen. Circumdati</taxon>
    </lineage>
</organism>
<keyword evidence="3" id="KW-1185">Reference proteome</keyword>
<dbReference type="Gene3D" id="3.40.50.720">
    <property type="entry name" value="NAD(P)-binding Rossmann-like Domain"/>
    <property type="match status" value="1"/>
</dbReference>
<dbReference type="Proteomes" id="UP000248961">
    <property type="component" value="Unassembled WGS sequence"/>
</dbReference>
<dbReference type="VEuPathDB" id="FungiDB:BO97DRAFT_420972"/>
<dbReference type="EMBL" id="KZ824270">
    <property type="protein sequence ID" value="RAL15722.1"/>
    <property type="molecule type" value="Genomic_DNA"/>
</dbReference>
<dbReference type="GeneID" id="37200980"/>
<evidence type="ECO:0000313" key="2">
    <source>
        <dbReference type="EMBL" id="RAL15722.1"/>
    </source>
</evidence>
<proteinExistence type="predicted"/>
<dbReference type="AlphaFoldDB" id="A0A395I639"/>
<feature type="domain" description="Thioester reductase (TE)" evidence="1">
    <location>
        <begin position="2"/>
        <end position="82"/>
    </location>
</feature>
<dbReference type="SUPFAM" id="SSF51735">
    <property type="entry name" value="NAD(P)-binding Rossmann-fold domains"/>
    <property type="match status" value="1"/>
</dbReference>
<evidence type="ECO:0000259" key="1">
    <source>
        <dbReference type="Pfam" id="PF07993"/>
    </source>
</evidence>
<dbReference type="InterPro" id="IPR013120">
    <property type="entry name" value="FAR_NAD-bd"/>
</dbReference>
<accession>A0A395I639</accession>
<dbReference type="OrthoDB" id="329835at2759"/>